<gene>
    <name evidence="1" type="primary">RvY_15470-1</name>
    <name evidence="1" type="synonym">RvY_15470.1</name>
    <name evidence="1" type="ORF">RvY_15470</name>
</gene>
<dbReference type="Proteomes" id="UP000186922">
    <property type="component" value="Unassembled WGS sequence"/>
</dbReference>
<name>A0A1D1VV16_RAMVA</name>
<proteinExistence type="predicted"/>
<reference evidence="1 2" key="1">
    <citation type="journal article" date="2016" name="Nat. Commun.">
        <title>Extremotolerant tardigrade genome and improved radiotolerance of human cultured cells by tardigrade-unique protein.</title>
        <authorList>
            <person name="Hashimoto T."/>
            <person name="Horikawa D.D."/>
            <person name="Saito Y."/>
            <person name="Kuwahara H."/>
            <person name="Kozuka-Hata H."/>
            <person name="Shin-I T."/>
            <person name="Minakuchi Y."/>
            <person name="Ohishi K."/>
            <person name="Motoyama A."/>
            <person name="Aizu T."/>
            <person name="Enomoto A."/>
            <person name="Kondo K."/>
            <person name="Tanaka S."/>
            <person name="Hara Y."/>
            <person name="Koshikawa S."/>
            <person name="Sagara H."/>
            <person name="Miura T."/>
            <person name="Yokobori S."/>
            <person name="Miyagawa K."/>
            <person name="Suzuki Y."/>
            <person name="Kubo T."/>
            <person name="Oyama M."/>
            <person name="Kohara Y."/>
            <person name="Fujiyama A."/>
            <person name="Arakawa K."/>
            <person name="Katayama T."/>
            <person name="Toyoda A."/>
            <person name="Kunieda T."/>
        </authorList>
    </citation>
    <scope>NUCLEOTIDE SEQUENCE [LARGE SCALE GENOMIC DNA]</scope>
    <source>
        <strain evidence="1 2">YOKOZUNA-1</strain>
    </source>
</reference>
<keyword evidence="2" id="KW-1185">Reference proteome</keyword>
<organism evidence="1 2">
    <name type="scientific">Ramazzottius varieornatus</name>
    <name type="common">Water bear</name>
    <name type="synonym">Tardigrade</name>
    <dbReference type="NCBI Taxonomy" id="947166"/>
    <lineage>
        <taxon>Eukaryota</taxon>
        <taxon>Metazoa</taxon>
        <taxon>Ecdysozoa</taxon>
        <taxon>Tardigrada</taxon>
        <taxon>Eutardigrada</taxon>
        <taxon>Parachela</taxon>
        <taxon>Hypsibioidea</taxon>
        <taxon>Ramazzottiidae</taxon>
        <taxon>Ramazzottius</taxon>
    </lineage>
</organism>
<evidence type="ECO:0000313" key="1">
    <source>
        <dbReference type="EMBL" id="GAV05317.1"/>
    </source>
</evidence>
<comment type="caution">
    <text evidence="1">The sequence shown here is derived from an EMBL/GenBank/DDBJ whole genome shotgun (WGS) entry which is preliminary data.</text>
</comment>
<dbReference type="AlphaFoldDB" id="A0A1D1VV16"/>
<sequence>MTEADCLFPLCTRTMVCARVRLAWRQILASMDRKSEKRLSLAEYISGTSSLIDKADSYLEHVYPIYIYRFEQSLLCDDHTLTVGILRGRLTPRALRDFVLSEYDAGKSLSPCFNWLKIGGGAKSDQSAPHRLGKILEYDVEGATCQLKTTRLQGFFNDRWADLSTNLKLSQDTKMFGLAQQSSW</sequence>
<dbReference type="EMBL" id="BDGG01000012">
    <property type="protein sequence ID" value="GAV05317.1"/>
    <property type="molecule type" value="Genomic_DNA"/>
</dbReference>
<accession>A0A1D1VV16</accession>
<evidence type="ECO:0000313" key="2">
    <source>
        <dbReference type="Proteomes" id="UP000186922"/>
    </source>
</evidence>
<protein>
    <submittedName>
        <fullName evidence="1">Uncharacterized protein</fullName>
    </submittedName>
</protein>